<evidence type="ECO:0000256" key="3">
    <source>
        <dbReference type="ARBA" id="ARBA00022692"/>
    </source>
</evidence>
<keyword evidence="4 6" id="KW-1133">Transmembrane helix</keyword>
<keyword evidence="10" id="KW-1185">Reference proteome</keyword>
<keyword evidence="5 6" id="KW-0472">Membrane</keyword>
<feature type="transmembrane region" description="Helical" evidence="6">
    <location>
        <begin position="21"/>
        <end position="43"/>
    </location>
</feature>
<feature type="domain" description="ABC3 transporter permease C-terminal" evidence="7">
    <location>
        <begin position="299"/>
        <end position="412"/>
    </location>
</feature>
<feature type="transmembrane region" description="Helical" evidence="6">
    <location>
        <begin position="291"/>
        <end position="312"/>
    </location>
</feature>
<dbReference type="KEGG" id="add:HUW48_25715"/>
<dbReference type="GO" id="GO:0022857">
    <property type="term" value="F:transmembrane transporter activity"/>
    <property type="evidence" value="ECO:0007669"/>
    <property type="project" value="TreeGrafter"/>
</dbReference>
<dbReference type="PANTHER" id="PTHR30572">
    <property type="entry name" value="MEMBRANE COMPONENT OF TRANSPORTER-RELATED"/>
    <property type="match status" value="1"/>
</dbReference>
<dbReference type="EMBL" id="CP055153">
    <property type="protein sequence ID" value="QMU31215.1"/>
    <property type="molecule type" value="Genomic_DNA"/>
</dbReference>
<feature type="domain" description="MacB-like periplasmic core" evidence="8">
    <location>
        <begin position="20"/>
        <end position="253"/>
    </location>
</feature>
<feature type="domain" description="MacB-like periplasmic core" evidence="8">
    <location>
        <begin position="446"/>
        <end position="643"/>
    </location>
</feature>
<evidence type="ECO:0000256" key="5">
    <source>
        <dbReference type="ARBA" id="ARBA00023136"/>
    </source>
</evidence>
<comment type="subcellular location">
    <subcellularLocation>
        <location evidence="1">Cell membrane</location>
        <topology evidence="1">Multi-pass membrane protein</topology>
    </subcellularLocation>
</comment>
<evidence type="ECO:0000313" key="9">
    <source>
        <dbReference type="EMBL" id="QMU31215.1"/>
    </source>
</evidence>
<evidence type="ECO:0000256" key="1">
    <source>
        <dbReference type="ARBA" id="ARBA00004651"/>
    </source>
</evidence>
<proteinExistence type="predicted"/>
<dbReference type="GO" id="GO:0005886">
    <property type="term" value="C:plasma membrane"/>
    <property type="evidence" value="ECO:0007669"/>
    <property type="project" value="UniProtKB-SubCell"/>
</dbReference>
<feature type="transmembrane region" description="Helical" evidence="6">
    <location>
        <begin position="688"/>
        <end position="710"/>
    </location>
</feature>
<keyword evidence="3 6" id="KW-0812">Transmembrane</keyword>
<feature type="transmembrane region" description="Helical" evidence="6">
    <location>
        <begin position="387"/>
        <end position="413"/>
    </location>
</feature>
<evidence type="ECO:0000259" key="7">
    <source>
        <dbReference type="Pfam" id="PF02687"/>
    </source>
</evidence>
<dbReference type="Proteomes" id="UP000514509">
    <property type="component" value="Chromosome"/>
</dbReference>
<keyword evidence="2" id="KW-1003">Cell membrane</keyword>
<feature type="domain" description="ABC3 transporter permease C-terminal" evidence="7">
    <location>
        <begin position="691"/>
        <end position="801"/>
    </location>
</feature>
<dbReference type="AlphaFoldDB" id="A0A7L7LFD0"/>
<evidence type="ECO:0000256" key="6">
    <source>
        <dbReference type="SAM" id="Phobius"/>
    </source>
</evidence>
<dbReference type="InterPro" id="IPR050250">
    <property type="entry name" value="Macrolide_Exporter_MacB"/>
</dbReference>
<dbReference type="RefSeq" id="WP_182413652.1">
    <property type="nucleotide sequence ID" value="NZ_CP055153.1"/>
</dbReference>
<evidence type="ECO:0000259" key="8">
    <source>
        <dbReference type="Pfam" id="PF12704"/>
    </source>
</evidence>
<sequence>MLTIYLKTTWRILWRHKAFSLINILGLALGITAFVLILEYVSFERSFNRFHQNLATLYQVQTQTPEGEVWVDMAPAVAPLLKQQFPEVQAYCRLAEGFGSGVVSTALGKTNQGPQLFRETKLAYADASFFKLFTFPVMQGQATTALQAPNTVALSQTQAQKYFGNQPALGQVIALNNQFGKTLYKVTAVYADMPLNSDLRFDAIFSLITLANPANLNGNGWARLDGFDGSFLTTFLQLSPGADHRALAAKIDALARQRDPQDQNHFLVQPAGNLHLAASLSAPGRANGSLGFVYLLEGIAGLILVIAWFNYVNLSTAGALKRAKEVGIRKVIGARTGQLIGQFLSESLFLNLAGFVLALGLVTLLQSTFNELVKKELNLDVLQTENFWLLGLGLLLTGALGSGLYVAFTLVTFQPVQTLKGTPRTGRGFWLRKTLVVGQFSASVLLIIATLVLNKQLQYMQGQDLGFKMDQRIVTQGPQVGDDAAVASGSALLKQQLSQLPYVKNFSQSSMVPGGFYSFTATGIAKPGAPALDSKKNYKMGIIDDQYLKTYSIAVAAGRNFTHQEATLAWEKSAKVMLNETAARELGFASAAAAVGKTISWGQLYQVVGVVRNYHHQGLKQAIDPIIFLPSLYKGPITVQLSPDRMTRKIAELEQLYLASYPGNPFEYYFLNDRYNEQYQQEQQYSKVFTVASALAIFIACLGLFGLVAFTTEQRTKEIGIRKVLGASVANILGLISRDFLKLVVLANLLAWPVAWWGMHRWLQDFEYRITLTWPIFAAAALLAILIALLTISVQAIKASLANPVHSLRNE</sequence>
<reference evidence="9 10" key="1">
    <citation type="submission" date="2020-06" db="EMBL/GenBank/DDBJ databases">
        <authorList>
            <person name="Hwang Y.J."/>
        </authorList>
    </citation>
    <scope>NUCLEOTIDE SEQUENCE [LARGE SCALE GENOMIC DNA]</scope>
    <source>
        <strain evidence="9 10">KUDC8001</strain>
    </source>
</reference>
<protein>
    <submittedName>
        <fullName evidence="9">ABC transporter permease</fullName>
    </submittedName>
</protein>
<dbReference type="PANTHER" id="PTHR30572:SF18">
    <property type="entry name" value="ABC-TYPE MACROLIDE FAMILY EXPORT SYSTEM PERMEASE COMPONENT 2"/>
    <property type="match status" value="1"/>
</dbReference>
<feature type="transmembrane region" description="Helical" evidence="6">
    <location>
        <begin position="434"/>
        <end position="453"/>
    </location>
</feature>
<feature type="transmembrane region" description="Helical" evidence="6">
    <location>
        <begin position="771"/>
        <end position="792"/>
    </location>
</feature>
<dbReference type="Pfam" id="PF12704">
    <property type="entry name" value="MacB_PCD"/>
    <property type="match status" value="2"/>
</dbReference>
<dbReference type="InterPro" id="IPR025857">
    <property type="entry name" value="MacB_PCD"/>
</dbReference>
<reference evidence="9 10" key="2">
    <citation type="submission" date="2020-08" db="EMBL/GenBank/DDBJ databases">
        <title>Adhaeribacter dokdonensis sp. nov., isolated from the rhizosphere of Elymus tsukushiensis, a plant native to the Dokdo Islands, Republic of Korea.</title>
        <authorList>
            <person name="Ghim S.Y."/>
        </authorList>
    </citation>
    <scope>NUCLEOTIDE SEQUENCE [LARGE SCALE GENOMIC DNA]</scope>
    <source>
        <strain evidence="9 10">KUDC8001</strain>
    </source>
</reference>
<evidence type="ECO:0000256" key="4">
    <source>
        <dbReference type="ARBA" id="ARBA00022989"/>
    </source>
</evidence>
<gene>
    <name evidence="9" type="ORF">HUW48_25715</name>
</gene>
<feature type="transmembrane region" description="Helical" evidence="6">
    <location>
        <begin position="740"/>
        <end position="759"/>
    </location>
</feature>
<organism evidence="9 10">
    <name type="scientific">Adhaeribacter radiodurans</name>
    <dbReference type="NCBI Taxonomy" id="2745197"/>
    <lineage>
        <taxon>Bacteria</taxon>
        <taxon>Pseudomonadati</taxon>
        <taxon>Bacteroidota</taxon>
        <taxon>Cytophagia</taxon>
        <taxon>Cytophagales</taxon>
        <taxon>Hymenobacteraceae</taxon>
        <taxon>Adhaeribacter</taxon>
    </lineage>
</organism>
<feature type="transmembrane region" description="Helical" evidence="6">
    <location>
        <begin position="348"/>
        <end position="367"/>
    </location>
</feature>
<accession>A0A7L7LFD0</accession>
<evidence type="ECO:0000256" key="2">
    <source>
        <dbReference type="ARBA" id="ARBA00022475"/>
    </source>
</evidence>
<evidence type="ECO:0000313" key="10">
    <source>
        <dbReference type="Proteomes" id="UP000514509"/>
    </source>
</evidence>
<name>A0A7L7LFD0_9BACT</name>
<dbReference type="Pfam" id="PF02687">
    <property type="entry name" value="FtsX"/>
    <property type="match status" value="2"/>
</dbReference>
<dbReference type="InterPro" id="IPR003838">
    <property type="entry name" value="ABC3_permease_C"/>
</dbReference>